<comment type="caution">
    <text evidence="1">The sequence shown here is derived from an EMBL/GenBank/DDBJ whole genome shotgun (WGS) entry which is preliminary data.</text>
</comment>
<accession>A0A8X6TDK6</accession>
<sequence>MFKKRRTRIQNQATISNPALNLFKSGHYKETTKCKTDGNARILIHYRWEIITTTNQPSDRTHLDVCEKGRRCRDETINPPVPPHEREKPMVRNTSLPARRVTSTLNFIQCFRCRGTQREGEPGNVNRRKLGGLDIHNQSGRTKRIAFKATALPLQGIYYFSAYLPNVSLNHFGPEAAGVRL</sequence>
<keyword evidence="2" id="KW-1185">Reference proteome</keyword>
<protein>
    <submittedName>
        <fullName evidence="1">Uncharacterized protein</fullName>
    </submittedName>
</protein>
<reference evidence="1" key="1">
    <citation type="submission" date="2020-08" db="EMBL/GenBank/DDBJ databases">
        <title>Multicomponent nature underlies the extraordinary mechanical properties of spider dragline silk.</title>
        <authorList>
            <person name="Kono N."/>
            <person name="Nakamura H."/>
            <person name="Mori M."/>
            <person name="Yoshida Y."/>
            <person name="Ohtoshi R."/>
            <person name="Malay A.D."/>
            <person name="Moran D.A.P."/>
            <person name="Tomita M."/>
            <person name="Numata K."/>
            <person name="Arakawa K."/>
        </authorList>
    </citation>
    <scope>NUCLEOTIDE SEQUENCE</scope>
</reference>
<name>A0A8X6TDK6_NEPPI</name>
<organism evidence="1 2">
    <name type="scientific">Nephila pilipes</name>
    <name type="common">Giant wood spider</name>
    <name type="synonym">Nephila maculata</name>
    <dbReference type="NCBI Taxonomy" id="299642"/>
    <lineage>
        <taxon>Eukaryota</taxon>
        <taxon>Metazoa</taxon>
        <taxon>Ecdysozoa</taxon>
        <taxon>Arthropoda</taxon>
        <taxon>Chelicerata</taxon>
        <taxon>Arachnida</taxon>
        <taxon>Araneae</taxon>
        <taxon>Araneomorphae</taxon>
        <taxon>Entelegynae</taxon>
        <taxon>Araneoidea</taxon>
        <taxon>Nephilidae</taxon>
        <taxon>Nephila</taxon>
    </lineage>
</organism>
<dbReference type="EMBL" id="BMAW01007610">
    <property type="protein sequence ID" value="GFT04575.1"/>
    <property type="molecule type" value="Genomic_DNA"/>
</dbReference>
<proteinExistence type="predicted"/>
<dbReference type="AlphaFoldDB" id="A0A8X6TDK6"/>
<evidence type="ECO:0000313" key="1">
    <source>
        <dbReference type="EMBL" id="GFT04575.1"/>
    </source>
</evidence>
<gene>
    <name evidence="1" type="ORF">NPIL_554981</name>
</gene>
<evidence type="ECO:0000313" key="2">
    <source>
        <dbReference type="Proteomes" id="UP000887013"/>
    </source>
</evidence>
<dbReference type="Proteomes" id="UP000887013">
    <property type="component" value="Unassembled WGS sequence"/>
</dbReference>